<comment type="subcellular location">
    <subcellularLocation>
        <location evidence="1">Membrane</location>
        <topology evidence="1">Multi-pass membrane protein</topology>
    </subcellularLocation>
</comment>
<evidence type="ECO:0000256" key="9">
    <source>
        <dbReference type="ARBA" id="ARBA00023136"/>
    </source>
</evidence>
<keyword evidence="16" id="KW-1185">Reference proteome</keyword>
<dbReference type="Gene3D" id="2.60.470.10">
    <property type="entry name" value="Acid-sensing ion channels like domains"/>
    <property type="match status" value="1"/>
</dbReference>
<evidence type="ECO:0000256" key="2">
    <source>
        <dbReference type="ARBA" id="ARBA00007193"/>
    </source>
</evidence>
<gene>
    <name evidence="15" type="ORF">DGUA_6G010734</name>
</gene>
<dbReference type="OMA" id="RVCGPND"/>
<feature type="transmembrane region" description="Helical" evidence="14">
    <location>
        <begin position="487"/>
        <end position="506"/>
    </location>
</feature>
<proteinExistence type="inferred from homology"/>
<keyword evidence="4 12" id="KW-0894">Sodium channel</keyword>
<evidence type="ECO:0000256" key="3">
    <source>
        <dbReference type="ARBA" id="ARBA00022448"/>
    </source>
</evidence>
<evidence type="ECO:0000256" key="11">
    <source>
        <dbReference type="ARBA" id="ARBA00023303"/>
    </source>
</evidence>
<organism evidence="15 16">
    <name type="scientific">Drosophila guanche</name>
    <name type="common">Fruit fly</name>
    <dbReference type="NCBI Taxonomy" id="7266"/>
    <lineage>
        <taxon>Eukaryota</taxon>
        <taxon>Metazoa</taxon>
        <taxon>Ecdysozoa</taxon>
        <taxon>Arthropoda</taxon>
        <taxon>Hexapoda</taxon>
        <taxon>Insecta</taxon>
        <taxon>Pterygota</taxon>
        <taxon>Neoptera</taxon>
        <taxon>Endopterygota</taxon>
        <taxon>Diptera</taxon>
        <taxon>Brachycera</taxon>
        <taxon>Muscomorpha</taxon>
        <taxon>Ephydroidea</taxon>
        <taxon>Drosophilidae</taxon>
        <taxon>Drosophila</taxon>
        <taxon>Sophophora</taxon>
    </lineage>
</organism>
<dbReference type="InterPro" id="IPR001873">
    <property type="entry name" value="ENaC"/>
</dbReference>
<dbReference type="Proteomes" id="UP000268350">
    <property type="component" value="Unassembled WGS sequence"/>
</dbReference>
<keyword evidence="7" id="KW-0915">Sodium</keyword>
<dbReference type="PANTHER" id="PTHR11690">
    <property type="entry name" value="AMILORIDE-SENSITIVE SODIUM CHANNEL-RELATED"/>
    <property type="match status" value="1"/>
</dbReference>
<evidence type="ECO:0000256" key="7">
    <source>
        <dbReference type="ARBA" id="ARBA00023053"/>
    </source>
</evidence>
<comment type="similarity">
    <text evidence="2 12">Belongs to the amiloride-sensitive sodium channel (TC 1.A.6) family.</text>
</comment>
<reference evidence="16" key="1">
    <citation type="submission" date="2018-01" db="EMBL/GenBank/DDBJ databases">
        <authorList>
            <person name="Alioto T."/>
            <person name="Alioto T."/>
        </authorList>
    </citation>
    <scope>NUCLEOTIDE SEQUENCE [LARGE SCALE GENOMIC DNA]</scope>
</reference>
<feature type="transmembrane region" description="Helical" evidence="14">
    <location>
        <begin position="62"/>
        <end position="83"/>
    </location>
</feature>
<dbReference type="AlphaFoldDB" id="A0A3B0J8E7"/>
<dbReference type="OrthoDB" id="6021021at2759"/>
<dbReference type="GO" id="GO:0015280">
    <property type="term" value="F:ligand-gated sodium channel activity"/>
    <property type="evidence" value="ECO:0007669"/>
    <property type="project" value="TreeGrafter"/>
</dbReference>
<keyword evidence="9 14" id="KW-0472">Membrane</keyword>
<dbReference type="Gene3D" id="1.10.287.770">
    <property type="entry name" value="YojJ-like"/>
    <property type="match status" value="1"/>
</dbReference>
<keyword evidence="8 12" id="KW-0406">Ion transport</keyword>
<keyword evidence="6 14" id="KW-1133">Transmembrane helix</keyword>
<keyword evidence="10 12" id="KW-0739">Sodium transport</keyword>
<dbReference type="EMBL" id="OUUW01000003">
    <property type="protein sequence ID" value="SPP78135.1"/>
    <property type="molecule type" value="Genomic_DNA"/>
</dbReference>
<evidence type="ECO:0000256" key="13">
    <source>
        <dbReference type="SAM" id="MobiDB-lite"/>
    </source>
</evidence>
<evidence type="ECO:0000256" key="5">
    <source>
        <dbReference type="ARBA" id="ARBA00022692"/>
    </source>
</evidence>
<evidence type="ECO:0000256" key="8">
    <source>
        <dbReference type="ARBA" id="ARBA00023065"/>
    </source>
</evidence>
<evidence type="ECO:0000256" key="10">
    <source>
        <dbReference type="ARBA" id="ARBA00023201"/>
    </source>
</evidence>
<dbReference type="STRING" id="7266.A0A3B0J8E7"/>
<accession>A0A3B0J8E7</accession>
<evidence type="ECO:0000313" key="15">
    <source>
        <dbReference type="EMBL" id="SPP78135.1"/>
    </source>
</evidence>
<evidence type="ECO:0000256" key="1">
    <source>
        <dbReference type="ARBA" id="ARBA00004141"/>
    </source>
</evidence>
<evidence type="ECO:0000256" key="6">
    <source>
        <dbReference type="ARBA" id="ARBA00022989"/>
    </source>
</evidence>
<sequence length="584" mass="66554">MKSALTDSRRRLRSSSTQDEDDDETMCSRAAVKRSIVYYLKNSTLHGLKYIAEESITIPERVFFGIAFVLVVMLSGFFISNVYGKWSASPIIISTSAKQKLTSNMPFPAITICNLNQALLSRVQRISRSSSNYSLLMGLCDQGGDLTISYIGTWKYFKAILVEVAQPCDEMLLSCRFGSRLEQCSMLFNSILTDDGLCCNFNALDPSYLIRNYSDDVRLEPPQQNGRYEAIDWTAERGYAKKLPEFFYPRTSGGTGIRMGLTVVLNASIAEYYCTKSMSVGFKVLVHNPAELPKVSNYGLIVTAGREARIPIEPVYEDALPTIRSIKKSVRRCLFSDENDLAYYRTYSRKNCELECEAKLLLRECNCVLYYLPRIDPAARVCGPNDNICTNRVQTEIESSLTNLSCENCWPGCFELTYKATLSTSSIVSDPRFQSGEDLPEYIFKGEHSNASELSILHFYYMTNTFRSTTKSEMFGFTEFLSNTGGLLGLFMGFSIFSVIEIVYYITVRPYCASRTLHQRRRRRLEQLRWLTPIRAPGKQLQRRLRRRRLLPPVYSKPKHNLWQTLQVRPADTGSEPPAYPYLD</sequence>
<protein>
    <submittedName>
        <fullName evidence="15">Blast:Pickpocket protein 28</fullName>
    </submittedName>
</protein>
<evidence type="ECO:0000256" key="12">
    <source>
        <dbReference type="RuleBase" id="RU000679"/>
    </source>
</evidence>
<keyword evidence="5 12" id="KW-0812">Transmembrane</keyword>
<name>A0A3B0J8E7_DROGU</name>
<keyword evidence="11 12" id="KW-0407">Ion channel</keyword>
<keyword evidence="3 12" id="KW-0813">Transport</keyword>
<dbReference type="GO" id="GO:0005886">
    <property type="term" value="C:plasma membrane"/>
    <property type="evidence" value="ECO:0007669"/>
    <property type="project" value="TreeGrafter"/>
</dbReference>
<evidence type="ECO:0000256" key="14">
    <source>
        <dbReference type="SAM" id="Phobius"/>
    </source>
</evidence>
<feature type="region of interest" description="Disordered" evidence="13">
    <location>
        <begin position="1"/>
        <end position="24"/>
    </location>
</feature>
<dbReference type="Pfam" id="PF00858">
    <property type="entry name" value="ASC"/>
    <property type="match status" value="1"/>
</dbReference>
<evidence type="ECO:0000313" key="16">
    <source>
        <dbReference type="Proteomes" id="UP000268350"/>
    </source>
</evidence>
<evidence type="ECO:0000256" key="4">
    <source>
        <dbReference type="ARBA" id="ARBA00022461"/>
    </source>
</evidence>
<dbReference type="PRINTS" id="PR01078">
    <property type="entry name" value="AMINACHANNEL"/>
</dbReference>
<dbReference type="PANTHER" id="PTHR11690:SF243">
    <property type="entry name" value="PICKPOCKET 12-RELATED"/>
    <property type="match status" value="1"/>
</dbReference>